<dbReference type="AlphaFoldDB" id="A0A1H3VR63"/>
<dbReference type="RefSeq" id="WP_091392465.1">
    <property type="nucleotide sequence ID" value="NZ_FNQY01000001.1"/>
</dbReference>
<dbReference type="Gene3D" id="2.30.180.10">
    <property type="entry name" value="FAS1 domain"/>
    <property type="match status" value="1"/>
</dbReference>
<dbReference type="InterPro" id="IPR000782">
    <property type="entry name" value="FAS1_domain"/>
</dbReference>
<reference evidence="2 3" key="1">
    <citation type="submission" date="2016-10" db="EMBL/GenBank/DDBJ databases">
        <authorList>
            <person name="de Groot N.N."/>
        </authorList>
    </citation>
    <scope>NUCLEOTIDE SEQUENCE [LARGE SCALE GENOMIC DNA]</scope>
    <source>
        <strain evidence="2 3">Vu-144</strain>
    </source>
</reference>
<protein>
    <submittedName>
        <fullName evidence="2">Fasciclin domain-containing protein</fullName>
    </submittedName>
</protein>
<accession>A0A1H3VR63</accession>
<dbReference type="Proteomes" id="UP000199041">
    <property type="component" value="Unassembled WGS sequence"/>
</dbReference>
<evidence type="ECO:0000313" key="3">
    <source>
        <dbReference type="Proteomes" id="UP000199041"/>
    </source>
</evidence>
<dbReference type="Pfam" id="PF02469">
    <property type="entry name" value="Fasciclin"/>
    <property type="match status" value="1"/>
</dbReference>
<dbReference type="OrthoDB" id="831756at2"/>
<gene>
    <name evidence="2" type="ORF">SAMN05192529_101332</name>
</gene>
<evidence type="ECO:0000313" key="2">
    <source>
        <dbReference type="EMBL" id="SDZ76612.1"/>
    </source>
</evidence>
<keyword evidence="3" id="KW-1185">Reference proteome</keyword>
<organism evidence="2 3">
    <name type="scientific">Arachidicoccus rhizosphaerae</name>
    <dbReference type="NCBI Taxonomy" id="551991"/>
    <lineage>
        <taxon>Bacteria</taxon>
        <taxon>Pseudomonadati</taxon>
        <taxon>Bacteroidota</taxon>
        <taxon>Chitinophagia</taxon>
        <taxon>Chitinophagales</taxon>
        <taxon>Chitinophagaceae</taxon>
        <taxon>Arachidicoccus</taxon>
    </lineage>
</organism>
<sequence>MRLYKFLILVLVSIILLGSCRKEQWDNRTEVTSVAGTESLMDLINADSDLSLFSKYLVKTGYDKVLSSSKTFTVWAPDNTALEALDDSYVSDSVSLKLFISNCIGSQSFYSKEAADSSIRIRTYSGKRVLFSKDSINGIAFTAKDISAKNGVLYKINSAIKPQVNAFEYLRDNYATGLQYGYLKTLYYSASIDSLYRDSLKSANVILPKLNTYFRKINIDSEDSLLTYIVLTDQAYQAEESKLLPFFTDSTQAVTDSVNQWNIIKDLTINGVIQPGSIPQTVYSAKDSLAIHLNASSIVKTINVSNGIVYVVNSLSYDLGTKIKPVTIEAESFYDRYDNTKSYTIRKRRDPATDSVFKDLLMENFGIASYWVRYPVTLNAVTYKVYWRAVNDFQTGTFPMMLAFNQHVDTAFADPKNIPFDYSMPYTDVGLTDYSDVYIGDFTPVKHGLEDVFLIGNNTTSNGKNTIVCDYIKLVPVLN</sequence>
<dbReference type="SUPFAM" id="SSF82153">
    <property type="entry name" value="FAS1 domain"/>
    <property type="match status" value="1"/>
</dbReference>
<dbReference type="EMBL" id="FNQY01000001">
    <property type="protein sequence ID" value="SDZ76612.1"/>
    <property type="molecule type" value="Genomic_DNA"/>
</dbReference>
<dbReference type="PROSITE" id="PS50213">
    <property type="entry name" value="FAS1"/>
    <property type="match status" value="1"/>
</dbReference>
<name>A0A1H3VR63_9BACT</name>
<evidence type="ECO:0000259" key="1">
    <source>
        <dbReference type="PROSITE" id="PS50213"/>
    </source>
</evidence>
<dbReference type="InterPro" id="IPR036378">
    <property type="entry name" value="FAS1_dom_sf"/>
</dbReference>
<feature type="domain" description="FAS1" evidence="1">
    <location>
        <begin position="37"/>
        <end position="160"/>
    </location>
</feature>
<proteinExistence type="predicted"/>
<dbReference type="STRING" id="551991.SAMN05192529_101332"/>
<dbReference type="PROSITE" id="PS51257">
    <property type="entry name" value="PROKAR_LIPOPROTEIN"/>
    <property type="match status" value="1"/>
</dbReference>